<keyword evidence="8" id="KW-0067">ATP-binding</keyword>
<evidence type="ECO:0000256" key="5">
    <source>
        <dbReference type="ARBA" id="ARBA00042179"/>
    </source>
</evidence>
<dbReference type="GO" id="GO:0016740">
    <property type="term" value="F:transferase activity"/>
    <property type="evidence" value="ECO:0007669"/>
    <property type="project" value="UniProtKB-KW"/>
</dbReference>
<sequence>MASSRFAAGAKQRLMQEMQQLEKEKWVNIDLHNGNIFRWRIGLIVVNPGSAYNGGYFRAEMTFTEEYPFQPPTFRFLVPIYHPNIYPDGKLCISILHSPGEDETSGEHATERWTPLQGVESVLRSILLLLDDPEINSPANVDASVMYRDDRDAYNKKAKEIVKKSKNDIPEGFEMPTSLEPPPPPKPADDDAAFWAESDEELDFGGSDTGDDEEMAEFDENGEEDGSDDDDA</sequence>
<evidence type="ECO:0000256" key="6">
    <source>
        <dbReference type="ARBA" id="ARBA00042190"/>
    </source>
</evidence>
<feature type="region of interest" description="Disordered" evidence="9">
    <location>
        <begin position="165"/>
        <end position="232"/>
    </location>
</feature>
<dbReference type="Pfam" id="PF00179">
    <property type="entry name" value="UQ_con"/>
    <property type="match status" value="1"/>
</dbReference>
<organism evidence="11 12">
    <name type="scientific">Anthostomella pinea</name>
    <dbReference type="NCBI Taxonomy" id="933095"/>
    <lineage>
        <taxon>Eukaryota</taxon>
        <taxon>Fungi</taxon>
        <taxon>Dikarya</taxon>
        <taxon>Ascomycota</taxon>
        <taxon>Pezizomycotina</taxon>
        <taxon>Sordariomycetes</taxon>
        <taxon>Xylariomycetidae</taxon>
        <taxon>Xylariales</taxon>
        <taxon>Xylariaceae</taxon>
        <taxon>Anthostomella</taxon>
    </lineage>
</organism>
<protein>
    <recommendedName>
        <fullName evidence="3">Ubiquitin-conjugating enzyme E2 2</fullName>
    </recommendedName>
    <alternativeName>
        <fullName evidence="5">E2 ubiquitin-conjugating enzyme 2</fullName>
    </alternativeName>
    <alternativeName>
        <fullName evidence="6">Ubiquitin carrier protein UBC2</fullName>
    </alternativeName>
    <alternativeName>
        <fullName evidence="4">Ubiquitin-protein ligase UBC2</fullName>
    </alternativeName>
</protein>
<dbReference type="PANTHER" id="PTHR24067">
    <property type="entry name" value="UBIQUITIN-CONJUGATING ENZYME E2"/>
    <property type="match status" value="1"/>
</dbReference>
<feature type="active site" description="Glycyl thioester intermediate" evidence="7">
    <location>
        <position position="92"/>
    </location>
</feature>
<proteinExistence type="inferred from homology"/>
<feature type="compositionally biased region" description="Acidic residues" evidence="9">
    <location>
        <begin position="197"/>
        <end position="232"/>
    </location>
</feature>
<dbReference type="InterPro" id="IPR023313">
    <property type="entry name" value="UBQ-conjugating_AS"/>
</dbReference>
<keyword evidence="1" id="KW-0808">Transferase</keyword>
<reference evidence="11" key="1">
    <citation type="submission" date="2023-10" db="EMBL/GenBank/DDBJ databases">
        <authorList>
            <person name="Hackl T."/>
        </authorList>
    </citation>
    <scope>NUCLEOTIDE SEQUENCE</scope>
</reference>
<dbReference type="EMBL" id="CAUWAG010000010">
    <property type="protein sequence ID" value="CAJ2507635.1"/>
    <property type="molecule type" value="Genomic_DNA"/>
</dbReference>
<evidence type="ECO:0000256" key="7">
    <source>
        <dbReference type="PROSITE-ProRule" id="PRU10133"/>
    </source>
</evidence>
<dbReference type="InterPro" id="IPR016135">
    <property type="entry name" value="UBQ-conjugating_enzyme/RWD"/>
</dbReference>
<dbReference type="InterPro" id="IPR000608">
    <property type="entry name" value="UBC"/>
</dbReference>
<evidence type="ECO:0000313" key="12">
    <source>
        <dbReference type="Proteomes" id="UP001295740"/>
    </source>
</evidence>
<keyword evidence="12" id="KW-1185">Reference proteome</keyword>
<dbReference type="PROSITE" id="PS50127">
    <property type="entry name" value="UBC_2"/>
    <property type="match status" value="1"/>
</dbReference>
<keyword evidence="8" id="KW-0547">Nucleotide-binding</keyword>
<keyword evidence="2 8" id="KW-0833">Ubl conjugation pathway</keyword>
<dbReference type="FunFam" id="3.10.110.10:FF:000063">
    <property type="entry name" value="CDC34p Ubiquitin-conjugating enzyme (E2)"/>
    <property type="match status" value="1"/>
</dbReference>
<comment type="similarity">
    <text evidence="8">Belongs to the ubiquitin-conjugating enzyme family.</text>
</comment>
<dbReference type="PROSITE" id="PS00183">
    <property type="entry name" value="UBC_1"/>
    <property type="match status" value="1"/>
</dbReference>
<evidence type="ECO:0000259" key="10">
    <source>
        <dbReference type="PROSITE" id="PS50127"/>
    </source>
</evidence>
<evidence type="ECO:0000256" key="3">
    <source>
        <dbReference type="ARBA" id="ARBA00039884"/>
    </source>
</evidence>
<dbReference type="Gene3D" id="3.10.110.10">
    <property type="entry name" value="Ubiquitin Conjugating Enzyme"/>
    <property type="match status" value="1"/>
</dbReference>
<dbReference type="SUPFAM" id="SSF54495">
    <property type="entry name" value="UBC-like"/>
    <property type="match status" value="1"/>
</dbReference>
<evidence type="ECO:0000256" key="4">
    <source>
        <dbReference type="ARBA" id="ARBA00041569"/>
    </source>
</evidence>
<feature type="domain" description="UBC core" evidence="10">
    <location>
        <begin position="9"/>
        <end position="167"/>
    </location>
</feature>
<accession>A0AAI8YK21</accession>
<comment type="caution">
    <text evidence="11">The sequence shown here is derived from an EMBL/GenBank/DDBJ whole genome shotgun (WGS) entry which is preliminary data.</text>
</comment>
<evidence type="ECO:0000256" key="9">
    <source>
        <dbReference type="SAM" id="MobiDB-lite"/>
    </source>
</evidence>
<dbReference type="CDD" id="cd23811">
    <property type="entry name" value="UBCc_ScCDC34-like"/>
    <property type="match status" value="1"/>
</dbReference>
<dbReference type="SMART" id="SM00212">
    <property type="entry name" value="UBCc"/>
    <property type="match status" value="1"/>
</dbReference>
<name>A0AAI8YK21_9PEZI</name>
<dbReference type="GO" id="GO:0005524">
    <property type="term" value="F:ATP binding"/>
    <property type="evidence" value="ECO:0007669"/>
    <property type="project" value="UniProtKB-UniRule"/>
</dbReference>
<evidence type="ECO:0000313" key="11">
    <source>
        <dbReference type="EMBL" id="CAJ2507635.1"/>
    </source>
</evidence>
<dbReference type="InterPro" id="IPR050113">
    <property type="entry name" value="Ub_conjugating_enzyme"/>
</dbReference>
<evidence type="ECO:0000256" key="8">
    <source>
        <dbReference type="RuleBase" id="RU362109"/>
    </source>
</evidence>
<dbReference type="Proteomes" id="UP001295740">
    <property type="component" value="Unassembled WGS sequence"/>
</dbReference>
<dbReference type="AlphaFoldDB" id="A0AAI8YK21"/>
<evidence type="ECO:0000256" key="2">
    <source>
        <dbReference type="ARBA" id="ARBA00022786"/>
    </source>
</evidence>
<gene>
    <name evidence="11" type="ORF">KHLLAP_LOCUS8103</name>
</gene>
<evidence type="ECO:0000256" key="1">
    <source>
        <dbReference type="ARBA" id="ARBA00022679"/>
    </source>
</evidence>